<keyword evidence="2" id="KW-1185">Reference proteome</keyword>
<reference evidence="1" key="1">
    <citation type="journal article" date="2020" name="Fungal Divers.">
        <title>Resolving the Mortierellaceae phylogeny through synthesis of multi-gene phylogenetics and phylogenomics.</title>
        <authorList>
            <person name="Vandepol N."/>
            <person name="Liber J."/>
            <person name="Desiro A."/>
            <person name="Na H."/>
            <person name="Kennedy M."/>
            <person name="Barry K."/>
            <person name="Grigoriev I.V."/>
            <person name="Miller A.N."/>
            <person name="O'Donnell K."/>
            <person name="Stajich J.E."/>
            <person name="Bonito G."/>
        </authorList>
    </citation>
    <scope>NUCLEOTIDE SEQUENCE</scope>
    <source>
        <strain evidence="1">NRRL 28262</strain>
    </source>
</reference>
<dbReference type="AlphaFoldDB" id="A0AAD4D6X4"/>
<dbReference type="EMBL" id="JAAAIL010001290">
    <property type="protein sequence ID" value="KAG0270864.1"/>
    <property type="molecule type" value="Genomic_DNA"/>
</dbReference>
<protein>
    <submittedName>
        <fullName evidence="1">Uncharacterized protein</fullName>
    </submittedName>
</protein>
<gene>
    <name evidence="1" type="ORF">BGZ95_001418</name>
</gene>
<evidence type="ECO:0000313" key="2">
    <source>
        <dbReference type="Proteomes" id="UP001194580"/>
    </source>
</evidence>
<comment type="caution">
    <text evidence="1">The sequence shown here is derived from an EMBL/GenBank/DDBJ whole genome shotgun (WGS) entry which is preliminary data.</text>
</comment>
<dbReference type="Proteomes" id="UP001194580">
    <property type="component" value="Unassembled WGS sequence"/>
</dbReference>
<name>A0AAD4D6X4_9FUNG</name>
<organism evidence="1 2">
    <name type="scientific">Linnemannia exigua</name>
    <dbReference type="NCBI Taxonomy" id="604196"/>
    <lineage>
        <taxon>Eukaryota</taxon>
        <taxon>Fungi</taxon>
        <taxon>Fungi incertae sedis</taxon>
        <taxon>Mucoromycota</taxon>
        <taxon>Mortierellomycotina</taxon>
        <taxon>Mortierellomycetes</taxon>
        <taxon>Mortierellales</taxon>
        <taxon>Mortierellaceae</taxon>
        <taxon>Linnemannia</taxon>
    </lineage>
</organism>
<proteinExistence type="predicted"/>
<sequence length="138" mass="15689">MAEHLLGPKFWKLNGLPNMTLRYKIIKQFFLYLMSLDLWLATKFARWFLFRRASILKIEGLIIRYVLGRKKTRYALKEVPKEGVEALLDGKVKKGSAALHEVMRYRAEEAAAAAGKGWIWPKALTVASAAIGIGMSYT</sequence>
<accession>A0AAD4D6X4</accession>
<evidence type="ECO:0000313" key="1">
    <source>
        <dbReference type="EMBL" id="KAG0270864.1"/>
    </source>
</evidence>